<feature type="domain" description="Penicillin-binding protein transpeptidase" evidence="1">
    <location>
        <begin position="301"/>
        <end position="558"/>
    </location>
</feature>
<evidence type="ECO:0000313" key="3">
    <source>
        <dbReference type="EMBL" id="NEW32305.1"/>
    </source>
</evidence>
<dbReference type="Pfam" id="PF05223">
    <property type="entry name" value="MecA_N"/>
    <property type="match status" value="1"/>
</dbReference>
<feature type="domain" description="NTF2-like N-terminal transpeptidase" evidence="2">
    <location>
        <begin position="20"/>
        <end position="123"/>
    </location>
</feature>
<dbReference type="EMBL" id="JAAGVB010000008">
    <property type="protein sequence ID" value="NEW32305.1"/>
    <property type="molecule type" value="Genomic_DNA"/>
</dbReference>
<dbReference type="SUPFAM" id="SSF54427">
    <property type="entry name" value="NTF2-like"/>
    <property type="match status" value="1"/>
</dbReference>
<gene>
    <name evidence="3" type="ORF">GV791_06980</name>
</gene>
<dbReference type="Pfam" id="PF00905">
    <property type="entry name" value="Transpeptidase"/>
    <property type="match status" value="1"/>
</dbReference>
<reference evidence="3 4" key="1">
    <citation type="submission" date="2020-01" db="EMBL/GenBank/DDBJ databases">
        <title>Genetics and antimicrobial susceptibilities of Nocardia species isolated from the soil; a comparison with species isolated from humans.</title>
        <authorList>
            <person name="Carrasco G."/>
            <person name="Monzon S."/>
            <person name="Sansegundo M."/>
            <person name="Garcia E."/>
            <person name="Garrido N."/>
            <person name="Medina M.J."/>
            <person name="Villalon P."/>
            <person name="Ramirez-Arocha A.C."/>
            <person name="Jimenez P."/>
            <person name="Cuesta I."/>
            <person name="Valdezate S."/>
        </authorList>
    </citation>
    <scope>NUCLEOTIDE SEQUENCE [LARGE SCALE GENOMIC DNA]</scope>
    <source>
        <strain evidence="3 4">CNM20110626</strain>
    </source>
</reference>
<name>A0A6P1CQ52_9NOCA</name>
<dbReference type="Gene3D" id="3.40.710.10">
    <property type="entry name" value="DD-peptidase/beta-lactamase superfamily"/>
    <property type="match status" value="1"/>
</dbReference>
<dbReference type="Proteomes" id="UP000471166">
    <property type="component" value="Unassembled WGS sequence"/>
</dbReference>
<dbReference type="GO" id="GO:0071972">
    <property type="term" value="F:peptidoglycan L,D-transpeptidase activity"/>
    <property type="evidence" value="ECO:0007669"/>
    <property type="project" value="TreeGrafter"/>
</dbReference>
<dbReference type="AlphaFoldDB" id="A0A6P1CQ52"/>
<evidence type="ECO:0000313" key="4">
    <source>
        <dbReference type="Proteomes" id="UP000471166"/>
    </source>
</evidence>
<accession>A0A6P1CQ52</accession>
<dbReference type="SUPFAM" id="SSF56601">
    <property type="entry name" value="beta-lactamase/transpeptidase-like"/>
    <property type="match status" value="1"/>
</dbReference>
<dbReference type="InterPro" id="IPR032710">
    <property type="entry name" value="NTF2-like_dom_sf"/>
</dbReference>
<dbReference type="PANTHER" id="PTHR30627">
    <property type="entry name" value="PEPTIDOGLYCAN D,D-TRANSPEPTIDASE"/>
    <property type="match status" value="1"/>
</dbReference>
<evidence type="ECO:0000259" key="1">
    <source>
        <dbReference type="Pfam" id="PF00905"/>
    </source>
</evidence>
<dbReference type="InterPro" id="IPR001460">
    <property type="entry name" value="PCN-bd_Tpept"/>
</dbReference>
<dbReference type="PANTHER" id="PTHR30627:SF24">
    <property type="entry name" value="PENICILLIN-BINDING PROTEIN 4B"/>
    <property type="match status" value="1"/>
</dbReference>
<dbReference type="InterPro" id="IPR050515">
    <property type="entry name" value="Beta-lactam/transpept"/>
</dbReference>
<protein>
    <submittedName>
        <fullName evidence="3">Penicillin-binding protein</fullName>
    </submittedName>
</protein>
<dbReference type="GO" id="GO:0005886">
    <property type="term" value="C:plasma membrane"/>
    <property type="evidence" value="ECO:0007669"/>
    <property type="project" value="TreeGrafter"/>
</dbReference>
<dbReference type="InterPro" id="IPR007887">
    <property type="entry name" value="MecA_N"/>
</dbReference>
<evidence type="ECO:0000259" key="2">
    <source>
        <dbReference type="Pfam" id="PF05223"/>
    </source>
</evidence>
<dbReference type="GO" id="GO:0008658">
    <property type="term" value="F:penicillin binding"/>
    <property type="evidence" value="ECO:0007669"/>
    <property type="project" value="InterPro"/>
</dbReference>
<organism evidence="3 4">
    <name type="scientific">Nocardia cyriacigeorgica</name>
    <dbReference type="NCBI Taxonomy" id="135487"/>
    <lineage>
        <taxon>Bacteria</taxon>
        <taxon>Bacillati</taxon>
        <taxon>Actinomycetota</taxon>
        <taxon>Actinomycetes</taxon>
        <taxon>Mycobacteriales</taxon>
        <taxon>Nocardiaceae</taxon>
        <taxon>Nocardia</taxon>
    </lineage>
</organism>
<sequence length="575" mass="58373">MLLAAVALLSAGCSSGPEQPDTVAGEFVEALNRDDLPAAAALTDNPAQAGDALRGLYEGLGSEVVFRVDSADDDRFTLAATWKLGKDGKHEWTYTTTGTAAEAGDDWKIDWNPATVAPGLEKGPLSYATVYPEPARVLDASGGELMTEQVVTLVNLAPGADTAAVAALLAPLAPTITAESLNADLAAAAGKSITPITLRAGDIAPIQEALAATPGVTLAPQTRLLTTDKSLSAPTLSGLNELWQQRADEAAGWAVRAQTPQGTERIAGQDPRPTADITTTLDIDLQHAAESALAPIAQPAAVVALQPSTGKVVAVAQNEAADAQGPIALTGLYPPGSTFKTVTVSAALANGAVTPDTVLPCPGEANIEGRRIPNDDEFDLGEVPLHTAFARSCNTTMARLAVNLPPNALTDTAAQLGLGIDYVTPGLTTVTGSVPPANTPAERVESSIGQGTVTASPFGMALVAASLAHGSPPAPVIVADAPGVADRTPPPLPAGVAEQVRTMMRETITAGTATQLADIPGLLGKTGTAEYGDNSSAHGWFVGIDGDLAFAVFVADAGSSAPAVEAAGRMLRASR</sequence>
<dbReference type="GO" id="GO:0046677">
    <property type="term" value="P:response to antibiotic"/>
    <property type="evidence" value="ECO:0007669"/>
    <property type="project" value="InterPro"/>
</dbReference>
<comment type="caution">
    <text evidence="3">The sequence shown here is derived from an EMBL/GenBank/DDBJ whole genome shotgun (WGS) entry which is preliminary data.</text>
</comment>
<dbReference type="GO" id="GO:0071555">
    <property type="term" value="P:cell wall organization"/>
    <property type="evidence" value="ECO:0007669"/>
    <property type="project" value="TreeGrafter"/>
</dbReference>
<proteinExistence type="predicted"/>
<dbReference type="InterPro" id="IPR012338">
    <property type="entry name" value="Beta-lactam/transpept-like"/>
</dbReference>